<keyword evidence="3" id="KW-1185">Reference proteome</keyword>
<feature type="signal peptide" evidence="1">
    <location>
        <begin position="1"/>
        <end position="23"/>
    </location>
</feature>
<protein>
    <submittedName>
        <fullName evidence="2">Uncharacterized protein</fullName>
    </submittedName>
</protein>
<feature type="chain" id="PRO_5026189967" evidence="1">
    <location>
        <begin position="24"/>
        <end position="293"/>
    </location>
</feature>
<reference evidence="2 3" key="2">
    <citation type="submission" date="2020-03" db="EMBL/GenBank/DDBJ databases">
        <authorList>
            <person name="Ichikawa N."/>
            <person name="Kimura A."/>
            <person name="Kitahashi Y."/>
            <person name="Uohara A."/>
        </authorList>
    </citation>
    <scope>NUCLEOTIDE SEQUENCE [LARGE SCALE GENOMIC DNA]</scope>
    <source>
        <strain evidence="2 3">NBRC 107702</strain>
    </source>
</reference>
<dbReference type="KEGG" id="pfla:Pflav_029030"/>
<sequence>MNLRARLITLSTLVTLSTLGAMAAVAPAVAGPQDRKLSPSAAVPEPIVVDAAPARVTYSRQAKSQWQLTKFDPVGNSILATHRSSGITIAIDYDDPADDRHASGISPDTGCGPMEGEFWGSVTPLLYPILEPEKHVIERVRVEIDGAELHVRMSGGAYDMVSPGAGDETLFMNAVLTVEQGQLRARTRGLHYVLPSKDPGTTVDLTLADGSKLSRTFTMATPTGREYVDNVRAVRVADGRYGNFSWKTDIQRLQFDLNTNPLLNVFEIDADHALKDRGQRVVTNNFTFAADCR</sequence>
<reference evidence="2 3" key="1">
    <citation type="submission" date="2020-03" db="EMBL/GenBank/DDBJ databases">
        <title>Whole genome shotgun sequence of Phytohabitans flavus NBRC 107702.</title>
        <authorList>
            <person name="Komaki H."/>
            <person name="Tamura T."/>
        </authorList>
    </citation>
    <scope>NUCLEOTIDE SEQUENCE [LARGE SCALE GENOMIC DNA]</scope>
    <source>
        <strain evidence="2 3">NBRC 107702</strain>
    </source>
</reference>
<gene>
    <name evidence="2" type="ORF">Pflav_029030</name>
</gene>
<name>A0A6F8XRP0_9ACTN</name>
<dbReference type="AlphaFoldDB" id="A0A6F8XRP0"/>
<dbReference type="Proteomes" id="UP000502508">
    <property type="component" value="Chromosome"/>
</dbReference>
<keyword evidence="1" id="KW-0732">Signal</keyword>
<accession>A0A6F8XRP0</accession>
<evidence type="ECO:0000313" key="2">
    <source>
        <dbReference type="EMBL" id="BCB76493.1"/>
    </source>
</evidence>
<dbReference type="RefSeq" id="WP_173036523.1">
    <property type="nucleotide sequence ID" value="NZ_AP022870.1"/>
</dbReference>
<dbReference type="EMBL" id="AP022870">
    <property type="protein sequence ID" value="BCB76493.1"/>
    <property type="molecule type" value="Genomic_DNA"/>
</dbReference>
<evidence type="ECO:0000256" key="1">
    <source>
        <dbReference type="SAM" id="SignalP"/>
    </source>
</evidence>
<proteinExistence type="predicted"/>
<evidence type="ECO:0000313" key="3">
    <source>
        <dbReference type="Proteomes" id="UP000502508"/>
    </source>
</evidence>
<organism evidence="2 3">
    <name type="scientific">Phytohabitans flavus</name>
    <dbReference type="NCBI Taxonomy" id="1076124"/>
    <lineage>
        <taxon>Bacteria</taxon>
        <taxon>Bacillati</taxon>
        <taxon>Actinomycetota</taxon>
        <taxon>Actinomycetes</taxon>
        <taxon>Micromonosporales</taxon>
        <taxon>Micromonosporaceae</taxon>
    </lineage>
</organism>